<gene>
    <name evidence="1" type="ORF">ABC228_03455</name>
</gene>
<evidence type="ECO:0000313" key="1">
    <source>
        <dbReference type="EMBL" id="MEN2766231.1"/>
    </source>
</evidence>
<dbReference type="EMBL" id="JBDIML010000001">
    <property type="protein sequence ID" value="MEN2766231.1"/>
    <property type="molecule type" value="Genomic_DNA"/>
</dbReference>
<keyword evidence="2" id="KW-1185">Reference proteome</keyword>
<protein>
    <submittedName>
        <fullName evidence="1">YolD-like family protein</fullName>
    </submittedName>
</protein>
<dbReference type="RefSeq" id="WP_345823685.1">
    <property type="nucleotide sequence ID" value="NZ_JBDIML010000001.1"/>
</dbReference>
<dbReference type="Proteomes" id="UP001444625">
    <property type="component" value="Unassembled WGS sequence"/>
</dbReference>
<proteinExistence type="predicted"/>
<name>A0ABU9XEX0_9BACI</name>
<accession>A0ABU9XEX0</accession>
<dbReference type="PANTHER" id="PTHR40051:SF1">
    <property type="entry name" value="YOLD-LIKE FAMILY PROTEIN"/>
    <property type="match status" value="1"/>
</dbReference>
<dbReference type="PANTHER" id="PTHR40051">
    <property type="entry name" value="IG HYPOTHETICAL 15966"/>
    <property type="match status" value="1"/>
</dbReference>
<evidence type="ECO:0000313" key="2">
    <source>
        <dbReference type="Proteomes" id="UP001444625"/>
    </source>
</evidence>
<dbReference type="Pfam" id="PF08863">
    <property type="entry name" value="YolD"/>
    <property type="match status" value="1"/>
</dbReference>
<comment type="caution">
    <text evidence="1">The sequence shown here is derived from an EMBL/GenBank/DDBJ whole genome shotgun (WGS) entry which is preliminary data.</text>
</comment>
<dbReference type="InterPro" id="IPR014962">
    <property type="entry name" value="YolD"/>
</dbReference>
<reference evidence="1 2" key="1">
    <citation type="submission" date="2024-05" db="EMBL/GenBank/DDBJ databases">
        <authorList>
            <person name="Haq I."/>
            <person name="Ullah Z."/>
            <person name="Ahmad R."/>
            <person name="Li M."/>
            <person name="Tong Y."/>
        </authorList>
    </citation>
    <scope>NUCLEOTIDE SEQUENCE [LARGE SCALE GENOMIC DNA]</scope>
    <source>
        <strain evidence="1 2">16A2E</strain>
    </source>
</reference>
<organism evidence="1 2">
    <name type="scientific">Ornithinibacillus xuwenensis</name>
    <dbReference type="NCBI Taxonomy" id="3144668"/>
    <lineage>
        <taxon>Bacteria</taxon>
        <taxon>Bacillati</taxon>
        <taxon>Bacillota</taxon>
        <taxon>Bacilli</taxon>
        <taxon>Bacillales</taxon>
        <taxon>Bacillaceae</taxon>
        <taxon>Ornithinibacillus</taxon>
    </lineage>
</organism>
<sequence length="109" mass="12772">MVNDRGTIKWTSLMLPEHVELLKNIWKEDKKVRRPALDEQELEILNQFIIEAYQEKQTITINYYQDGQMHNTSGIIKKLDPLNHTILLNNLSVSADTISIRFTDIYTVI</sequence>